<reference evidence="2" key="2">
    <citation type="journal article" date="2016" name="Sci. Rep.">
        <title>Dictyocaulus viviparus genome, variome and transcriptome elucidate lungworm biology and support future intervention.</title>
        <authorList>
            <person name="McNulty S.N."/>
            <person name="Strube C."/>
            <person name="Rosa B.A."/>
            <person name="Martin J.C."/>
            <person name="Tyagi R."/>
            <person name="Choi Y.J."/>
            <person name="Wang Q."/>
            <person name="Hallsworth Pepin K."/>
            <person name="Zhang X."/>
            <person name="Ozersky P."/>
            <person name="Wilson R.K."/>
            <person name="Sternberg P.W."/>
            <person name="Gasser R.B."/>
            <person name="Mitreva M."/>
        </authorList>
    </citation>
    <scope>NUCLEOTIDE SEQUENCE [LARGE SCALE GENOMIC DNA]</scope>
    <source>
        <strain evidence="2">HannoverDv2000</strain>
    </source>
</reference>
<sequence>MYIPDNCRKSVYDIFLECREELRKLISDGEIRSITGTHSLSSRCEYLLETVPACDLSMSLREFRNREVLANNNRENLTKYEVFWDELFKYIILIFVMMEEIETREVLKLICHLRKLPTAVTFDVNFPISPPSSCFVMYSKQEQIIQNEITLEEIKNRWDAMLPKHRIPLFEQYKRELTNFIENLEHFLVECSQLNPQQKAHVEIIIMRTKSAIHEVNNIMGKLEMTEVPQVTNAEEYFRKNVWSHYSDIVDEKERERAIQEDFNKLP</sequence>
<reference evidence="1 2" key="1">
    <citation type="submission" date="2013-11" db="EMBL/GenBank/DDBJ databases">
        <title>Draft genome of the bovine lungworm Dictyocaulus viviparus.</title>
        <authorList>
            <person name="Mitreva M."/>
        </authorList>
    </citation>
    <scope>NUCLEOTIDE SEQUENCE [LARGE SCALE GENOMIC DNA]</scope>
    <source>
        <strain evidence="1 2">HannoverDv2000</strain>
    </source>
</reference>
<gene>
    <name evidence="1" type="ORF">DICVIV_13978</name>
</gene>
<dbReference type="EMBL" id="KN717909">
    <property type="protein sequence ID" value="KJH40098.1"/>
    <property type="molecule type" value="Genomic_DNA"/>
</dbReference>
<evidence type="ECO:0000313" key="1">
    <source>
        <dbReference type="EMBL" id="KJH40098.1"/>
    </source>
</evidence>
<organism evidence="1 2">
    <name type="scientific">Dictyocaulus viviparus</name>
    <name type="common">Bovine lungworm</name>
    <dbReference type="NCBI Taxonomy" id="29172"/>
    <lineage>
        <taxon>Eukaryota</taxon>
        <taxon>Metazoa</taxon>
        <taxon>Ecdysozoa</taxon>
        <taxon>Nematoda</taxon>
        <taxon>Chromadorea</taxon>
        <taxon>Rhabditida</taxon>
        <taxon>Rhabditina</taxon>
        <taxon>Rhabditomorpha</taxon>
        <taxon>Strongyloidea</taxon>
        <taxon>Metastrongylidae</taxon>
        <taxon>Dictyocaulus</taxon>
    </lineage>
</organism>
<name>A0A0D8X6G2_DICVI</name>
<proteinExistence type="predicted"/>
<evidence type="ECO:0000313" key="2">
    <source>
        <dbReference type="Proteomes" id="UP000053766"/>
    </source>
</evidence>
<accession>A0A0D8X6G2</accession>
<dbReference type="OrthoDB" id="5794217at2759"/>
<feature type="non-terminal residue" evidence="1">
    <location>
        <position position="267"/>
    </location>
</feature>
<keyword evidence="2" id="KW-1185">Reference proteome</keyword>
<protein>
    <submittedName>
        <fullName evidence="1">Uncharacterized protein</fullName>
    </submittedName>
</protein>
<dbReference type="AlphaFoldDB" id="A0A0D8X6G2"/>
<dbReference type="Proteomes" id="UP000053766">
    <property type="component" value="Unassembled WGS sequence"/>
</dbReference>